<feature type="transmembrane region" description="Helical" evidence="6">
    <location>
        <begin position="26"/>
        <end position="50"/>
    </location>
</feature>
<evidence type="ECO:0000256" key="5">
    <source>
        <dbReference type="ARBA" id="ARBA00023136"/>
    </source>
</evidence>
<evidence type="ECO:0000256" key="2">
    <source>
        <dbReference type="ARBA" id="ARBA00022475"/>
    </source>
</evidence>
<feature type="transmembrane region" description="Helical" evidence="6">
    <location>
        <begin position="213"/>
        <end position="233"/>
    </location>
</feature>
<dbReference type="PIRSF" id="PIRSF035875">
    <property type="entry name" value="RNase_BN"/>
    <property type="match status" value="1"/>
</dbReference>
<keyword evidence="5 6" id="KW-0472">Membrane</keyword>
<keyword evidence="2" id="KW-1003">Cell membrane</keyword>
<gene>
    <name evidence="7" type="ORF">CH341_02320</name>
</gene>
<protein>
    <submittedName>
        <fullName evidence="7">Uncharacterized protein</fullName>
    </submittedName>
</protein>
<keyword evidence="8" id="KW-1185">Reference proteome</keyword>
<dbReference type="Proteomes" id="UP000249130">
    <property type="component" value="Unassembled WGS sequence"/>
</dbReference>
<dbReference type="Pfam" id="PF03631">
    <property type="entry name" value="Virul_fac_BrkB"/>
    <property type="match status" value="1"/>
</dbReference>
<evidence type="ECO:0000256" key="4">
    <source>
        <dbReference type="ARBA" id="ARBA00022989"/>
    </source>
</evidence>
<accession>A0A327L3W5</accession>
<dbReference type="GO" id="GO:0005886">
    <property type="term" value="C:plasma membrane"/>
    <property type="evidence" value="ECO:0007669"/>
    <property type="project" value="UniProtKB-SubCell"/>
</dbReference>
<dbReference type="EMBL" id="NPEX01000008">
    <property type="protein sequence ID" value="RAI45760.1"/>
    <property type="molecule type" value="Genomic_DNA"/>
</dbReference>
<evidence type="ECO:0000256" key="6">
    <source>
        <dbReference type="SAM" id="Phobius"/>
    </source>
</evidence>
<feature type="transmembrane region" description="Helical" evidence="6">
    <location>
        <begin position="181"/>
        <end position="201"/>
    </location>
</feature>
<evidence type="ECO:0000313" key="8">
    <source>
        <dbReference type="Proteomes" id="UP000249130"/>
    </source>
</evidence>
<evidence type="ECO:0000256" key="3">
    <source>
        <dbReference type="ARBA" id="ARBA00022692"/>
    </source>
</evidence>
<reference evidence="7 8" key="1">
    <citation type="submission" date="2017-07" db="EMBL/GenBank/DDBJ databases">
        <title>Draft Genome Sequences of Select Purple Nonsulfur Bacteria.</title>
        <authorList>
            <person name="Lasarre B."/>
            <person name="Mckinlay J.B."/>
        </authorList>
    </citation>
    <scope>NUCLEOTIDE SEQUENCE [LARGE SCALE GENOMIC DNA]</scope>
    <source>
        <strain evidence="7 8">DSM 5909</strain>
    </source>
</reference>
<keyword evidence="3 6" id="KW-0812">Transmembrane</keyword>
<organism evidence="7 8">
    <name type="scientific">Rhodoplanes roseus</name>
    <dbReference type="NCBI Taxonomy" id="29409"/>
    <lineage>
        <taxon>Bacteria</taxon>
        <taxon>Pseudomonadati</taxon>
        <taxon>Pseudomonadota</taxon>
        <taxon>Alphaproteobacteria</taxon>
        <taxon>Hyphomicrobiales</taxon>
        <taxon>Nitrobacteraceae</taxon>
        <taxon>Rhodoplanes</taxon>
    </lineage>
</organism>
<keyword evidence="4 6" id="KW-1133">Transmembrane helix</keyword>
<comment type="caution">
    <text evidence="7">The sequence shown here is derived from an EMBL/GenBank/DDBJ whole genome shotgun (WGS) entry which is preliminary data.</text>
</comment>
<name>A0A327L3W5_9BRAD</name>
<dbReference type="PANTHER" id="PTHR30213:SF0">
    <property type="entry name" value="UPF0761 MEMBRANE PROTEIN YIHY"/>
    <property type="match status" value="1"/>
</dbReference>
<dbReference type="OrthoDB" id="7163777at2"/>
<sequence>MPLRLLTFPARIAIDAFMAFVRDDGWAIASHIALSTLMSLFPFLIFVTALSGFFGTQDLADQVALLLLEAWPEEVSGPISSEISSVLTTSHGGLLTIGAGLAVYFSSSGIESLRIGLNRSYEVVETRPWWLLRLESIGYVLVGAFGMVALALLIVLGPLIFDRLVPWFPNLRQFEVSLTVARFGIASIVLVVALTLIHKWLPAGRRTLDEIAPGVAVTLAMWLITGVLFGRYLSEFASTYVSMYAGLASAMIALVFLYWTATIFVYGAALNQAVIRRRNAARTDS</sequence>
<dbReference type="PANTHER" id="PTHR30213">
    <property type="entry name" value="INNER MEMBRANE PROTEIN YHJD"/>
    <property type="match status" value="1"/>
</dbReference>
<proteinExistence type="predicted"/>
<feature type="transmembrane region" description="Helical" evidence="6">
    <location>
        <begin position="245"/>
        <end position="269"/>
    </location>
</feature>
<dbReference type="InterPro" id="IPR017039">
    <property type="entry name" value="Virul_fac_BrkB"/>
</dbReference>
<dbReference type="RefSeq" id="WP_111417423.1">
    <property type="nucleotide sequence ID" value="NZ_NPEX01000008.1"/>
</dbReference>
<evidence type="ECO:0000256" key="1">
    <source>
        <dbReference type="ARBA" id="ARBA00004651"/>
    </source>
</evidence>
<evidence type="ECO:0000313" key="7">
    <source>
        <dbReference type="EMBL" id="RAI45760.1"/>
    </source>
</evidence>
<feature type="transmembrane region" description="Helical" evidence="6">
    <location>
        <begin position="137"/>
        <end position="161"/>
    </location>
</feature>
<dbReference type="AlphaFoldDB" id="A0A327L3W5"/>
<comment type="subcellular location">
    <subcellularLocation>
        <location evidence="1">Cell membrane</location>
        <topology evidence="1">Multi-pass membrane protein</topology>
    </subcellularLocation>
</comment>